<evidence type="ECO:0000256" key="1">
    <source>
        <dbReference type="ARBA" id="ARBA00022598"/>
    </source>
</evidence>
<reference evidence="6 7" key="1">
    <citation type="submission" date="2018-10" db="EMBL/GenBank/DDBJ databases">
        <title>Genomic Encyclopedia of Archaeal and Bacterial Type Strains, Phase II (KMG-II): from individual species to whole genera.</title>
        <authorList>
            <person name="Goeker M."/>
        </authorList>
    </citation>
    <scope>NUCLEOTIDE SEQUENCE [LARGE SCALE GENOMIC DNA]</scope>
    <source>
        <strain evidence="6 7">DSM 45657</strain>
    </source>
</reference>
<dbReference type="GO" id="GO:0046872">
    <property type="term" value="F:metal ion binding"/>
    <property type="evidence" value="ECO:0007669"/>
    <property type="project" value="InterPro"/>
</dbReference>
<proteinExistence type="predicted"/>
<sequence>MTTPALIVLGAGEEQVVLYREARRRGLPTIAVDMRADRPGIALADRFLQLSTTDHQAIAEALAGQEIAGVVSTAADTCLESWHRLSEHFGTPWRYPASAAAVSMDKSAFHALAASVGVPVYQWAQSHNLADLASSATGFGLPVVVKPTDASGCRGVLRVDEPSELDAALHNAAVNSPSGQVIVEKLLLGKDYTVNVFLHRGDLAFSLITEKHIVPGPRFLIGGHVAPADLDPAVETALLADAHALCLAMGLADGPANFDVIVGHDGTRYVLEVGARMSGNGFPRLAEAVAGVDCVRALVSLAVGEPVELVVDRSEVARLQVLTSPLEVEGELVSVGDLAAVRALPGVSDVDVFAAPGDVVLPFTEAGRKLGWLVVHAPTRVALGEVLATALAAVELVVTPATVPV</sequence>
<accession>A0A421AWW0</accession>
<dbReference type="InterPro" id="IPR005479">
    <property type="entry name" value="CPAse_ATP-bd"/>
</dbReference>
<keyword evidence="3 4" id="KW-0067">ATP-binding</keyword>
<dbReference type="InterPro" id="IPR040570">
    <property type="entry name" value="LAL_C2"/>
</dbReference>
<keyword evidence="1" id="KW-0436">Ligase</keyword>
<evidence type="ECO:0000256" key="3">
    <source>
        <dbReference type="ARBA" id="ARBA00022840"/>
    </source>
</evidence>
<dbReference type="Pfam" id="PF18603">
    <property type="entry name" value="LAL_C2"/>
    <property type="match status" value="1"/>
</dbReference>
<dbReference type="Gene3D" id="3.30.1490.20">
    <property type="entry name" value="ATP-grasp fold, A domain"/>
    <property type="match status" value="1"/>
</dbReference>
<dbReference type="SUPFAM" id="SSF56059">
    <property type="entry name" value="Glutathione synthetase ATP-binding domain-like"/>
    <property type="match status" value="1"/>
</dbReference>
<comment type="caution">
    <text evidence="6">The sequence shown here is derived from an EMBL/GenBank/DDBJ whole genome shotgun (WGS) entry which is preliminary data.</text>
</comment>
<gene>
    <name evidence="6" type="ORF">CLV68_5867</name>
</gene>
<dbReference type="RefSeq" id="WP_121394178.1">
    <property type="nucleotide sequence ID" value="NZ_RCDD01000007.1"/>
</dbReference>
<dbReference type="OrthoDB" id="24041at2"/>
<dbReference type="PANTHER" id="PTHR43585">
    <property type="entry name" value="FUMIPYRROLE BIOSYNTHESIS PROTEIN C"/>
    <property type="match status" value="1"/>
</dbReference>
<dbReference type="Gene3D" id="3.40.50.20">
    <property type="match status" value="1"/>
</dbReference>
<dbReference type="Proteomes" id="UP000282454">
    <property type="component" value="Unassembled WGS sequence"/>
</dbReference>
<organism evidence="6 7">
    <name type="scientific">Actinokineospora cianjurensis</name>
    <dbReference type="NCBI Taxonomy" id="585224"/>
    <lineage>
        <taxon>Bacteria</taxon>
        <taxon>Bacillati</taxon>
        <taxon>Actinomycetota</taxon>
        <taxon>Actinomycetes</taxon>
        <taxon>Pseudonocardiales</taxon>
        <taxon>Pseudonocardiaceae</taxon>
        <taxon>Actinokineospora</taxon>
    </lineage>
</organism>
<dbReference type="Pfam" id="PF02786">
    <property type="entry name" value="CPSase_L_D2"/>
    <property type="match status" value="1"/>
</dbReference>
<evidence type="ECO:0000256" key="2">
    <source>
        <dbReference type="ARBA" id="ARBA00022741"/>
    </source>
</evidence>
<protein>
    <submittedName>
        <fullName evidence="6">Biotin carboxylase</fullName>
    </submittedName>
</protein>
<dbReference type="Gene3D" id="3.30.470.20">
    <property type="entry name" value="ATP-grasp fold, B domain"/>
    <property type="match status" value="1"/>
</dbReference>
<dbReference type="PROSITE" id="PS50975">
    <property type="entry name" value="ATP_GRASP"/>
    <property type="match status" value="1"/>
</dbReference>
<keyword evidence="2 4" id="KW-0547">Nucleotide-binding</keyword>
<dbReference type="GO" id="GO:0016874">
    <property type="term" value="F:ligase activity"/>
    <property type="evidence" value="ECO:0007669"/>
    <property type="project" value="UniProtKB-KW"/>
</dbReference>
<name>A0A421AWW0_9PSEU</name>
<dbReference type="InterPro" id="IPR016185">
    <property type="entry name" value="PreATP-grasp_dom_sf"/>
</dbReference>
<dbReference type="InterPro" id="IPR013815">
    <property type="entry name" value="ATP_grasp_subdomain_1"/>
</dbReference>
<dbReference type="EMBL" id="RCDD01000007">
    <property type="protein sequence ID" value="RLK54317.1"/>
    <property type="molecule type" value="Genomic_DNA"/>
</dbReference>
<dbReference type="GO" id="GO:0005524">
    <property type="term" value="F:ATP binding"/>
    <property type="evidence" value="ECO:0007669"/>
    <property type="project" value="UniProtKB-UniRule"/>
</dbReference>
<dbReference type="SUPFAM" id="SSF52440">
    <property type="entry name" value="PreATP-grasp domain"/>
    <property type="match status" value="1"/>
</dbReference>
<dbReference type="AlphaFoldDB" id="A0A421AWW0"/>
<dbReference type="InterPro" id="IPR052032">
    <property type="entry name" value="ATP-dep_AA_Ligase"/>
</dbReference>
<dbReference type="InterPro" id="IPR011761">
    <property type="entry name" value="ATP-grasp"/>
</dbReference>
<evidence type="ECO:0000313" key="6">
    <source>
        <dbReference type="EMBL" id="RLK54317.1"/>
    </source>
</evidence>
<dbReference type="PANTHER" id="PTHR43585:SF2">
    <property type="entry name" value="ATP-GRASP ENZYME FSQD"/>
    <property type="match status" value="1"/>
</dbReference>
<feature type="domain" description="ATP-grasp" evidence="5">
    <location>
        <begin position="110"/>
        <end position="303"/>
    </location>
</feature>
<keyword evidence="7" id="KW-1185">Reference proteome</keyword>
<evidence type="ECO:0000256" key="4">
    <source>
        <dbReference type="PROSITE-ProRule" id="PRU00409"/>
    </source>
</evidence>
<evidence type="ECO:0000313" key="7">
    <source>
        <dbReference type="Proteomes" id="UP000282454"/>
    </source>
</evidence>
<evidence type="ECO:0000259" key="5">
    <source>
        <dbReference type="PROSITE" id="PS50975"/>
    </source>
</evidence>